<evidence type="ECO:0000313" key="2">
    <source>
        <dbReference type="EMBL" id="TWU00032.1"/>
    </source>
</evidence>
<accession>A0A5C6AM04</accession>
<reference evidence="2 3" key="1">
    <citation type="submission" date="2019-02" db="EMBL/GenBank/DDBJ databases">
        <title>Deep-cultivation of Planctomycetes and their phenomic and genomic characterization uncovers novel biology.</title>
        <authorList>
            <person name="Wiegand S."/>
            <person name="Jogler M."/>
            <person name="Boedeker C."/>
            <person name="Pinto D."/>
            <person name="Vollmers J."/>
            <person name="Rivas-Marin E."/>
            <person name="Kohn T."/>
            <person name="Peeters S.H."/>
            <person name="Heuer A."/>
            <person name="Rast P."/>
            <person name="Oberbeckmann S."/>
            <person name="Bunk B."/>
            <person name="Jeske O."/>
            <person name="Meyerdierks A."/>
            <person name="Storesund J.E."/>
            <person name="Kallscheuer N."/>
            <person name="Luecker S."/>
            <person name="Lage O.M."/>
            <person name="Pohl T."/>
            <person name="Merkel B.J."/>
            <person name="Hornburger P."/>
            <person name="Mueller R.-W."/>
            <person name="Bruemmer F."/>
            <person name="Labrenz M."/>
            <person name="Spormann A.M."/>
            <person name="Op Den Camp H."/>
            <person name="Overmann J."/>
            <person name="Amann R."/>
            <person name="Jetten M.S.M."/>
            <person name="Mascher T."/>
            <person name="Medema M.H."/>
            <person name="Devos D.P."/>
            <person name="Kaster A.-K."/>
            <person name="Ovreas L."/>
            <person name="Rohde M."/>
            <person name="Galperin M.Y."/>
            <person name="Jogler C."/>
        </authorList>
    </citation>
    <scope>NUCLEOTIDE SEQUENCE [LARGE SCALE GENOMIC DNA]</scope>
    <source>
        <strain evidence="2 3">Pla108</strain>
    </source>
</reference>
<proteinExistence type="predicted"/>
<sequence length="223" mass="24554">MRRHRLRRRKNPPGETKTPDKPSGLPGASLIIDAVLKCAVLHPTGPKRAQEEPSKLRNSFQARSAGCFATPRRCTSELGPTRPDLGASRSGSIEAGSEPRLTAKIVWLAPPVRPFAQKLTKNPVAQVTTAGAASGTIRPRFWVKSSASKGRRPRRPAQLTGDKRLRWLRSAVRSNPTCERESNPTCERDWLCAPRRGTIKKPRRPSGPAWLFCSSLPRFSPAA</sequence>
<feature type="region of interest" description="Disordered" evidence="1">
    <location>
        <begin position="1"/>
        <end position="27"/>
    </location>
</feature>
<feature type="compositionally biased region" description="Basic residues" evidence="1">
    <location>
        <begin position="1"/>
        <end position="11"/>
    </location>
</feature>
<protein>
    <submittedName>
        <fullName evidence="2">Uncharacterized protein</fullName>
    </submittedName>
</protein>
<keyword evidence="3" id="KW-1185">Reference proteome</keyword>
<organism evidence="2 3">
    <name type="scientific">Botrimarina colliarenosi</name>
    <dbReference type="NCBI Taxonomy" id="2528001"/>
    <lineage>
        <taxon>Bacteria</taxon>
        <taxon>Pseudomonadati</taxon>
        <taxon>Planctomycetota</taxon>
        <taxon>Planctomycetia</taxon>
        <taxon>Pirellulales</taxon>
        <taxon>Lacipirellulaceae</taxon>
        <taxon>Botrimarina</taxon>
    </lineage>
</organism>
<dbReference type="AlphaFoldDB" id="A0A5C6AM04"/>
<evidence type="ECO:0000313" key="3">
    <source>
        <dbReference type="Proteomes" id="UP000317421"/>
    </source>
</evidence>
<feature type="region of interest" description="Disordered" evidence="1">
    <location>
        <begin position="44"/>
        <end position="63"/>
    </location>
</feature>
<dbReference type="Proteomes" id="UP000317421">
    <property type="component" value="Unassembled WGS sequence"/>
</dbReference>
<evidence type="ECO:0000256" key="1">
    <source>
        <dbReference type="SAM" id="MobiDB-lite"/>
    </source>
</evidence>
<dbReference type="EMBL" id="SJPR01000001">
    <property type="protein sequence ID" value="TWU00032.1"/>
    <property type="molecule type" value="Genomic_DNA"/>
</dbReference>
<comment type="caution">
    <text evidence="2">The sequence shown here is derived from an EMBL/GenBank/DDBJ whole genome shotgun (WGS) entry which is preliminary data.</text>
</comment>
<gene>
    <name evidence="2" type="ORF">Pla108_09750</name>
</gene>
<feature type="region of interest" description="Disordered" evidence="1">
    <location>
        <begin position="71"/>
        <end position="94"/>
    </location>
</feature>
<name>A0A5C6AM04_9BACT</name>